<evidence type="ECO:0008006" key="7">
    <source>
        <dbReference type="Google" id="ProtNLM"/>
    </source>
</evidence>
<proteinExistence type="inferred from homology"/>
<accession>A0A8K0NRJ7</accession>
<comment type="caution">
    <text evidence="5">The sequence shown here is derived from an EMBL/GenBank/DDBJ whole genome shotgun (WGS) entry which is preliminary data.</text>
</comment>
<dbReference type="Pfam" id="PF00232">
    <property type="entry name" value="Glyco_hydro_1"/>
    <property type="match status" value="1"/>
</dbReference>
<dbReference type="InterPro" id="IPR017853">
    <property type="entry name" value="GH"/>
</dbReference>
<dbReference type="PANTHER" id="PTHR10353:SF36">
    <property type="entry name" value="LP05116P"/>
    <property type="match status" value="1"/>
</dbReference>
<dbReference type="GO" id="GO:0005975">
    <property type="term" value="P:carbohydrate metabolic process"/>
    <property type="evidence" value="ECO:0007669"/>
    <property type="project" value="InterPro"/>
</dbReference>
<evidence type="ECO:0000256" key="4">
    <source>
        <dbReference type="RuleBase" id="RU003690"/>
    </source>
</evidence>
<protein>
    <recommendedName>
        <fullName evidence="7">Beta-glucosidase</fullName>
    </recommendedName>
</protein>
<dbReference type="GO" id="GO:0008422">
    <property type="term" value="F:beta-glucosidase activity"/>
    <property type="evidence" value="ECO:0007669"/>
    <property type="project" value="TreeGrafter"/>
</dbReference>
<keyword evidence="6" id="KW-1185">Reference proteome</keyword>
<evidence type="ECO:0000256" key="2">
    <source>
        <dbReference type="ARBA" id="ARBA00022801"/>
    </source>
</evidence>
<organism evidence="5 6">
    <name type="scientific">Filobasidium floriforme</name>
    <dbReference type="NCBI Taxonomy" id="5210"/>
    <lineage>
        <taxon>Eukaryota</taxon>
        <taxon>Fungi</taxon>
        <taxon>Dikarya</taxon>
        <taxon>Basidiomycota</taxon>
        <taxon>Agaricomycotina</taxon>
        <taxon>Tremellomycetes</taxon>
        <taxon>Filobasidiales</taxon>
        <taxon>Filobasidiaceae</taxon>
        <taxon>Filobasidium</taxon>
    </lineage>
</organism>
<evidence type="ECO:0000256" key="3">
    <source>
        <dbReference type="ARBA" id="ARBA00023295"/>
    </source>
</evidence>
<name>A0A8K0NRJ7_9TREE</name>
<dbReference type="Proteomes" id="UP000812966">
    <property type="component" value="Unassembled WGS sequence"/>
</dbReference>
<reference evidence="5" key="1">
    <citation type="submission" date="2020-04" db="EMBL/GenBank/DDBJ databases">
        <title>Analysis of mating type loci in Filobasidium floriforme.</title>
        <authorList>
            <person name="Nowrousian M."/>
        </authorList>
    </citation>
    <scope>NUCLEOTIDE SEQUENCE</scope>
    <source>
        <strain evidence="5">CBS 6242</strain>
    </source>
</reference>
<dbReference type="FunFam" id="3.20.20.80:FF:000041">
    <property type="entry name" value="Beta-glucosidase 7"/>
    <property type="match status" value="1"/>
</dbReference>
<evidence type="ECO:0000256" key="1">
    <source>
        <dbReference type="ARBA" id="ARBA00010838"/>
    </source>
</evidence>
<gene>
    <name evidence="5" type="ORF">FFLO_02146</name>
</gene>
<dbReference type="AlphaFoldDB" id="A0A8K0NRJ7"/>
<keyword evidence="3" id="KW-0326">Glycosidase</keyword>
<dbReference type="InterPro" id="IPR001360">
    <property type="entry name" value="Glyco_hydro_1"/>
</dbReference>
<dbReference type="Gene3D" id="3.20.20.80">
    <property type="entry name" value="Glycosidases"/>
    <property type="match status" value="1"/>
</dbReference>
<evidence type="ECO:0000313" key="5">
    <source>
        <dbReference type="EMBL" id="KAG7562366.1"/>
    </source>
</evidence>
<sequence length="471" mass="53677">MAQTQSAEWQPPAGLLPKTFLHGYATASYQVEGAHDKDGRGPSVWDDMCRVPGQIADGSSGDDACNSYYMTDVDVPLLKSLGVNAYRFSISWSRLIPQGGKDDPINPAGIAYYNKLIDALLAHGITPFVTLFHWDLPSGLEKRYRGWTSRNVLDDFQNYVRLCFKEFGDRVKNWITLNEPICVVMFSSLGLKPDWDHEKDFYPIAHHLILAHAQTVDIYRREFKPEQKGIIGITLNCDWCEPIDDSPAAKQAAQRRMDQSLGWVSVFTHLGHYPKSIEDKAPKFTEDEWKLIKGSSEFFGLNSYSTLYTNGESDPDDHLGGNTRAVRKKDGVHIGNEGHLEWLCDVPWGFGKLLAYINEKYMLPNDIPLIVTEQGFAVKNEHLKPLPELLKDTERIDYYRGYLKALTEAISKGMRCDGYMAWSFIDNFEWKEGYIPAFGAVHVDRKNGEWTRTPKDSTKWLKSFWDRVVEA</sequence>
<dbReference type="PANTHER" id="PTHR10353">
    <property type="entry name" value="GLYCOSYL HYDROLASE"/>
    <property type="match status" value="1"/>
</dbReference>
<dbReference type="EMBL" id="JABELV010000033">
    <property type="protein sequence ID" value="KAG7562366.1"/>
    <property type="molecule type" value="Genomic_DNA"/>
</dbReference>
<keyword evidence="2" id="KW-0378">Hydrolase</keyword>
<evidence type="ECO:0000313" key="6">
    <source>
        <dbReference type="Proteomes" id="UP000812966"/>
    </source>
</evidence>
<comment type="similarity">
    <text evidence="1 4">Belongs to the glycosyl hydrolase 1 family.</text>
</comment>
<dbReference type="PRINTS" id="PR00131">
    <property type="entry name" value="GLHYDRLASE1"/>
</dbReference>
<dbReference type="SUPFAM" id="SSF51445">
    <property type="entry name" value="(Trans)glycosidases"/>
    <property type="match status" value="1"/>
</dbReference>